<dbReference type="InterPro" id="IPR029069">
    <property type="entry name" value="HotDog_dom_sf"/>
</dbReference>
<evidence type="ECO:0000259" key="1">
    <source>
        <dbReference type="Pfam" id="PF03061"/>
    </source>
</evidence>
<organism evidence="2 3">
    <name type="scientific">Sinimarinibacterium flocculans</name>
    <dbReference type="NCBI Taxonomy" id="985250"/>
    <lineage>
        <taxon>Bacteria</taxon>
        <taxon>Pseudomonadati</taxon>
        <taxon>Pseudomonadota</taxon>
        <taxon>Gammaproteobacteria</taxon>
        <taxon>Nevskiales</taxon>
        <taxon>Nevskiaceae</taxon>
        <taxon>Sinimarinibacterium</taxon>
    </lineage>
</organism>
<dbReference type="Proteomes" id="UP000248330">
    <property type="component" value="Unassembled WGS sequence"/>
</dbReference>
<dbReference type="Pfam" id="PF03061">
    <property type="entry name" value="4HBT"/>
    <property type="match status" value="1"/>
</dbReference>
<dbReference type="EMBL" id="QICN01000009">
    <property type="protein sequence ID" value="PXV65790.1"/>
    <property type="molecule type" value="Genomic_DNA"/>
</dbReference>
<protein>
    <submittedName>
        <fullName evidence="2">Uncharacterized protein (TIGR00369 family)</fullName>
    </submittedName>
</protein>
<comment type="caution">
    <text evidence="2">The sequence shown here is derived from an EMBL/GenBank/DDBJ whole genome shotgun (WGS) entry which is preliminary data.</text>
</comment>
<evidence type="ECO:0000313" key="2">
    <source>
        <dbReference type="EMBL" id="PXV65790.1"/>
    </source>
</evidence>
<reference evidence="2 3" key="1">
    <citation type="submission" date="2018-04" db="EMBL/GenBank/DDBJ databases">
        <title>Genomic Encyclopedia of Type Strains, Phase IV (KMG-IV): sequencing the most valuable type-strain genomes for metagenomic binning, comparative biology and taxonomic classification.</title>
        <authorList>
            <person name="Goeker M."/>
        </authorList>
    </citation>
    <scope>NUCLEOTIDE SEQUENCE [LARGE SCALE GENOMIC DNA]</scope>
    <source>
        <strain evidence="2 3">DSM 104150</strain>
    </source>
</reference>
<evidence type="ECO:0000313" key="3">
    <source>
        <dbReference type="Proteomes" id="UP000248330"/>
    </source>
</evidence>
<dbReference type="CDD" id="cd03443">
    <property type="entry name" value="PaaI_thioesterase"/>
    <property type="match status" value="1"/>
</dbReference>
<dbReference type="AlphaFoldDB" id="A0A318E920"/>
<proteinExistence type="predicted"/>
<accession>A0A318E920</accession>
<dbReference type="PANTHER" id="PTHR43240">
    <property type="entry name" value="1,4-DIHYDROXY-2-NAPHTHOYL-COA THIOESTERASE 1"/>
    <property type="match status" value="1"/>
</dbReference>
<keyword evidence="3" id="KW-1185">Reference proteome</keyword>
<dbReference type="PANTHER" id="PTHR43240:SF3">
    <property type="entry name" value="THIOESTERASE DOMAIN-CONTAINING PROTEIN"/>
    <property type="match status" value="1"/>
</dbReference>
<dbReference type="SUPFAM" id="SSF54637">
    <property type="entry name" value="Thioesterase/thiol ester dehydrase-isomerase"/>
    <property type="match status" value="1"/>
</dbReference>
<dbReference type="Gene3D" id="3.10.129.10">
    <property type="entry name" value="Hotdog Thioesterase"/>
    <property type="match status" value="1"/>
</dbReference>
<feature type="domain" description="Thioesterase" evidence="1">
    <location>
        <begin position="65"/>
        <end position="135"/>
    </location>
</feature>
<name>A0A318E920_9GAMM</name>
<dbReference type="InterPro" id="IPR006683">
    <property type="entry name" value="Thioestr_dom"/>
</dbReference>
<sequence length="152" mass="17107">MSTPIGSMLAEARRRAREHADFDGFVALVPYARFLGLRVEAQGGQLRMRLPYRRELIGNPALPALHGGVTAAFMENAALLHLLLRLDEDRIPKSIDFAIDYLLSARPQDCFAECEVTRAGVRVVHTQIRCWQDVPERPIAVARAHFLLSYPE</sequence>
<dbReference type="RefSeq" id="WP_245903931.1">
    <property type="nucleotide sequence ID" value="NZ_CAKZQT010000001.1"/>
</dbReference>
<dbReference type="GO" id="GO:0016790">
    <property type="term" value="F:thiolester hydrolase activity"/>
    <property type="evidence" value="ECO:0007669"/>
    <property type="project" value="UniProtKB-ARBA"/>
</dbReference>
<gene>
    <name evidence="2" type="ORF">C8D93_109169</name>
</gene>